<gene>
    <name evidence="2" type="ORF">EVAR_33769_1</name>
</gene>
<organism evidence="2 3">
    <name type="scientific">Eumeta variegata</name>
    <name type="common">Bagworm moth</name>
    <name type="synonym">Eumeta japonica</name>
    <dbReference type="NCBI Taxonomy" id="151549"/>
    <lineage>
        <taxon>Eukaryota</taxon>
        <taxon>Metazoa</taxon>
        <taxon>Ecdysozoa</taxon>
        <taxon>Arthropoda</taxon>
        <taxon>Hexapoda</taxon>
        <taxon>Insecta</taxon>
        <taxon>Pterygota</taxon>
        <taxon>Neoptera</taxon>
        <taxon>Endopterygota</taxon>
        <taxon>Lepidoptera</taxon>
        <taxon>Glossata</taxon>
        <taxon>Ditrysia</taxon>
        <taxon>Tineoidea</taxon>
        <taxon>Psychidae</taxon>
        <taxon>Oiketicinae</taxon>
        <taxon>Eumeta</taxon>
    </lineage>
</organism>
<evidence type="ECO:0000313" key="2">
    <source>
        <dbReference type="EMBL" id="GBP41965.1"/>
    </source>
</evidence>
<dbReference type="Proteomes" id="UP000299102">
    <property type="component" value="Unassembled WGS sequence"/>
</dbReference>
<proteinExistence type="predicted"/>
<protein>
    <submittedName>
        <fullName evidence="2">Uncharacterized protein</fullName>
    </submittedName>
</protein>
<sequence length="140" mass="15528">MDDAWWKSSRHRMSQETVTGRFPSSCPEGEEGESGAPIPISVKSAVSSANNASWTPDDDGRGISFVYAEYSRGEGGALRNSCSDKTSCRTCVPPYRRPWLHQRRQLRCYVRFQSPPRHTLLSGGLAVDKNGLGESRTVHL</sequence>
<evidence type="ECO:0000313" key="3">
    <source>
        <dbReference type="Proteomes" id="UP000299102"/>
    </source>
</evidence>
<dbReference type="EMBL" id="BGZK01000409">
    <property type="protein sequence ID" value="GBP41965.1"/>
    <property type="molecule type" value="Genomic_DNA"/>
</dbReference>
<evidence type="ECO:0000256" key="1">
    <source>
        <dbReference type="SAM" id="MobiDB-lite"/>
    </source>
</evidence>
<reference evidence="2 3" key="1">
    <citation type="journal article" date="2019" name="Commun. Biol.">
        <title>The bagworm genome reveals a unique fibroin gene that provides high tensile strength.</title>
        <authorList>
            <person name="Kono N."/>
            <person name="Nakamura H."/>
            <person name="Ohtoshi R."/>
            <person name="Tomita M."/>
            <person name="Numata K."/>
            <person name="Arakawa K."/>
        </authorList>
    </citation>
    <scope>NUCLEOTIDE SEQUENCE [LARGE SCALE GENOMIC DNA]</scope>
</reference>
<feature type="region of interest" description="Disordered" evidence="1">
    <location>
        <begin position="1"/>
        <end position="38"/>
    </location>
</feature>
<keyword evidence="3" id="KW-1185">Reference proteome</keyword>
<accession>A0A4C1VVU0</accession>
<dbReference type="AlphaFoldDB" id="A0A4C1VVU0"/>
<comment type="caution">
    <text evidence="2">The sequence shown here is derived from an EMBL/GenBank/DDBJ whole genome shotgun (WGS) entry which is preliminary data.</text>
</comment>
<name>A0A4C1VVU0_EUMVA</name>